<feature type="transmembrane region" description="Helical" evidence="1">
    <location>
        <begin position="68"/>
        <end position="88"/>
    </location>
</feature>
<feature type="transmembrane region" description="Helical" evidence="1">
    <location>
        <begin position="100"/>
        <end position="119"/>
    </location>
</feature>
<protein>
    <recommendedName>
        <fullName evidence="5">Citrate transporter-like domain-containing protein</fullName>
    </recommendedName>
</protein>
<keyword evidence="1" id="KW-1133">Transmembrane helix</keyword>
<gene>
    <name evidence="3" type="ORF">HMPREF1476_01805</name>
</gene>
<sequence>MTLLSSARMSAAILALGALTAVPAHAAGIDGSSLGLTWAVPFAGILLSIALCPLFLPHFWHKNFGKVAVFWALCCAVPLCAVLGFSVGTDAIVHVLLADYVPFIIFVGSLFVVAGGIHVRGSFVGRPIVNVAFLGLGAVLANFMGTTGAAMLLIRPLIEANAGRTRKKQTFIFFIFLVANVGGALTPLGDPPLFLGFLKGVGFFWTAEHLMLPWLLCSGVLLFIYFLIDSACFKKDVADGFKAPAETKAFAIEGGINVLLLAGIIGAVLYSGFSRSGIEFTFLNVHFALESIFRDLCFLALAGLSLMLTAKATREANHFTWDPILEVAKLFFGIFVCIVPVLEMLRAGHDGAFASLVALVTNADGSFNNTFFFWLTGSLSAFLDNAPTYLAFFNLAGGDPAVLMTTDAQTLMAISMGSVFMGAVTYIGNAPNFMTVAICNERGVKMPSFFGYMLWSVGILFPVFFLMDMVFLT</sequence>
<dbReference type="Pfam" id="PF16980">
    <property type="entry name" value="CitMHS_2"/>
    <property type="match status" value="1"/>
</dbReference>
<dbReference type="EMBL" id="ATCF01000026">
    <property type="protein sequence ID" value="EPD98258.1"/>
    <property type="molecule type" value="Genomic_DNA"/>
</dbReference>
<keyword evidence="1" id="KW-0472">Membrane</keyword>
<keyword evidence="1" id="KW-0812">Transmembrane</keyword>
<feature type="transmembrane region" description="Helical" evidence="1">
    <location>
        <begin position="131"/>
        <end position="158"/>
    </location>
</feature>
<comment type="caution">
    <text evidence="3">The sequence shown here is derived from an EMBL/GenBank/DDBJ whole genome shotgun (WGS) entry which is preliminary data.</text>
</comment>
<feature type="transmembrane region" description="Helical" evidence="1">
    <location>
        <begin position="36"/>
        <end position="56"/>
    </location>
</feature>
<organism evidence="3 4">
    <name type="scientific">Sutterella wadsworthensis HGA0223</name>
    <dbReference type="NCBI Taxonomy" id="1203554"/>
    <lineage>
        <taxon>Bacteria</taxon>
        <taxon>Pseudomonadati</taxon>
        <taxon>Pseudomonadota</taxon>
        <taxon>Betaproteobacteria</taxon>
        <taxon>Burkholderiales</taxon>
        <taxon>Sutterellaceae</taxon>
        <taxon>Sutterella</taxon>
    </lineage>
</organism>
<evidence type="ECO:0000256" key="2">
    <source>
        <dbReference type="SAM" id="SignalP"/>
    </source>
</evidence>
<feature type="transmembrane region" description="Helical" evidence="1">
    <location>
        <begin position="408"/>
        <end position="428"/>
    </location>
</feature>
<evidence type="ECO:0008006" key="5">
    <source>
        <dbReference type="Google" id="ProtNLM"/>
    </source>
</evidence>
<dbReference type="PATRIC" id="fig|1203554.3.peg.1889"/>
<dbReference type="HOGENOM" id="CLU_034923_0_0_4"/>
<dbReference type="RefSeq" id="WP_016474959.1">
    <property type="nucleotide sequence ID" value="NZ_KE150480.1"/>
</dbReference>
<feature type="transmembrane region" description="Helical" evidence="1">
    <location>
        <begin position="210"/>
        <end position="228"/>
    </location>
</feature>
<evidence type="ECO:0000313" key="3">
    <source>
        <dbReference type="EMBL" id="EPD98258.1"/>
    </source>
</evidence>
<dbReference type="InterPro" id="IPR031566">
    <property type="entry name" value="CitMHS_2"/>
</dbReference>
<accession>S3BAF9</accession>
<feature type="transmembrane region" description="Helical" evidence="1">
    <location>
        <begin position="248"/>
        <end position="271"/>
    </location>
</feature>
<dbReference type="AlphaFoldDB" id="S3BAF9"/>
<feature type="transmembrane region" description="Helical" evidence="1">
    <location>
        <begin position="292"/>
        <end position="310"/>
    </location>
</feature>
<feature type="transmembrane region" description="Helical" evidence="1">
    <location>
        <begin position="449"/>
        <end position="472"/>
    </location>
</feature>
<feature type="transmembrane region" description="Helical" evidence="1">
    <location>
        <begin position="371"/>
        <end position="396"/>
    </location>
</feature>
<feature type="chain" id="PRO_5004506076" description="Citrate transporter-like domain-containing protein" evidence="2">
    <location>
        <begin position="27"/>
        <end position="473"/>
    </location>
</feature>
<feature type="transmembrane region" description="Helical" evidence="1">
    <location>
        <begin position="170"/>
        <end position="189"/>
    </location>
</feature>
<keyword evidence="2" id="KW-0732">Signal</keyword>
<feature type="signal peptide" evidence="2">
    <location>
        <begin position="1"/>
        <end position="26"/>
    </location>
</feature>
<name>S3BAF9_9BURK</name>
<proteinExistence type="predicted"/>
<evidence type="ECO:0000256" key="1">
    <source>
        <dbReference type="SAM" id="Phobius"/>
    </source>
</evidence>
<keyword evidence="4" id="KW-1185">Reference proteome</keyword>
<evidence type="ECO:0000313" key="4">
    <source>
        <dbReference type="Proteomes" id="UP000014400"/>
    </source>
</evidence>
<reference evidence="3 4" key="1">
    <citation type="submission" date="2013-04" db="EMBL/GenBank/DDBJ databases">
        <title>The Genome Sequence of Sutterella wadsworthensis HGA0223.</title>
        <authorList>
            <consortium name="The Broad Institute Genomics Platform"/>
            <person name="Earl A."/>
            <person name="Ward D."/>
            <person name="Feldgarden M."/>
            <person name="Gevers D."/>
            <person name="Schmidt T.M."/>
            <person name="Dover J."/>
            <person name="Dai D."/>
            <person name="Walker B."/>
            <person name="Young S."/>
            <person name="Zeng Q."/>
            <person name="Gargeya S."/>
            <person name="Fitzgerald M."/>
            <person name="Haas B."/>
            <person name="Abouelleil A."/>
            <person name="Allen A.W."/>
            <person name="Alvarado L."/>
            <person name="Arachchi H.M."/>
            <person name="Berlin A.M."/>
            <person name="Chapman S.B."/>
            <person name="Gainer-Dewar J."/>
            <person name="Goldberg J."/>
            <person name="Griggs A."/>
            <person name="Gujja S."/>
            <person name="Hansen M."/>
            <person name="Howarth C."/>
            <person name="Imamovic A."/>
            <person name="Ireland A."/>
            <person name="Larimer J."/>
            <person name="McCowan C."/>
            <person name="Murphy C."/>
            <person name="Pearson M."/>
            <person name="Poon T.W."/>
            <person name="Priest M."/>
            <person name="Roberts A."/>
            <person name="Saif S."/>
            <person name="Shea T."/>
            <person name="Sisk P."/>
            <person name="Sykes S."/>
            <person name="Wortman J."/>
            <person name="Nusbaum C."/>
            <person name="Birren B."/>
        </authorList>
    </citation>
    <scope>NUCLEOTIDE SEQUENCE [LARGE SCALE GENOMIC DNA]</scope>
    <source>
        <strain evidence="3 4">HGA0223</strain>
    </source>
</reference>
<dbReference type="eggNOG" id="COG1055">
    <property type="taxonomic scope" value="Bacteria"/>
</dbReference>
<dbReference type="Proteomes" id="UP000014400">
    <property type="component" value="Unassembled WGS sequence"/>
</dbReference>